<dbReference type="GO" id="GO:0043564">
    <property type="term" value="C:Ku70:Ku80 complex"/>
    <property type="evidence" value="ECO:0007669"/>
    <property type="project" value="InterPro"/>
</dbReference>
<feature type="region of interest" description="Disordered" evidence="12">
    <location>
        <begin position="517"/>
        <end position="536"/>
    </location>
</feature>
<dbReference type="InterPro" id="IPR006165">
    <property type="entry name" value="Ku70"/>
</dbReference>
<dbReference type="PANTHER" id="PTHR12604">
    <property type="entry name" value="KU AUTOANTIGEN DNA HELICASE"/>
    <property type="match status" value="1"/>
</dbReference>
<reference evidence="14" key="2">
    <citation type="submission" date="2020-12" db="EMBL/GenBank/DDBJ databases">
        <authorList>
            <person name="Kanost M."/>
        </authorList>
    </citation>
    <scope>NUCLEOTIDE SEQUENCE</scope>
</reference>
<dbReference type="InterPro" id="IPR016194">
    <property type="entry name" value="SPOC-like_C_dom_sf"/>
</dbReference>
<evidence type="ECO:0000256" key="2">
    <source>
        <dbReference type="ARBA" id="ARBA00005240"/>
    </source>
</evidence>
<evidence type="ECO:0000313" key="14">
    <source>
        <dbReference type="EMBL" id="KAG6451179.1"/>
    </source>
</evidence>
<dbReference type="OrthoDB" id="3249161at2759"/>
<dbReference type="GO" id="GO:0006303">
    <property type="term" value="P:double-strand break repair via nonhomologous end joining"/>
    <property type="evidence" value="ECO:0007669"/>
    <property type="project" value="InterPro"/>
</dbReference>
<dbReference type="InterPro" id="IPR006164">
    <property type="entry name" value="DNA_bd_Ku70/Ku80"/>
</dbReference>
<dbReference type="GO" id="GO:0003690">
    <property type="term" value="F:double-stranded DNA binding"/>
    <property type="evidence" value="ECO:0007669"/>
    <property type="project" value="TreeGrafter"/>
</dbReference>
<dbReference type="SUPFAM" id="SSF53300">
    <property type="entry name" value="vWA-like"/>
    <property type="match status" value="1"/>
</dbReference>
<dbReference type="Pfam" id="PF03730">
    <property type="entry name" value="Ku_C"/>
    <property type="match status" value="1"/>
</dbReference>
<dbReference type="GO" id="GO:0042162">
    <property type="term" value="F:telomeric DNA binding"/>
    <property type="evidence" value="ECO:0007669"/>
    <property type="project" value="InterPro"/>
</dbReference>
<comment type="subcellular location">
    <subcellularLocation>
        <location evidence="1">Nucleus</location>
    </subcellularLocation>
</comment>
<dbReference type="EMBL" id="JH668401">
    <property type="protein sequence ID" value="KAG6451179.1"/>
    <property type="molecule type" value="Genomic_DNA"/>
</dbReference>
<dbReference type="SMART" id="SM00559">
    <property type="entry name" value="Ku78"/>
    <property type="match status" value="1"/>
</dbReference>
<evidence type="ECO:0000256" key="6">
    <source>
        <dbReference type="ARBA" id="ARBA00022806"/>
    </source>
</evidence>
<dbReference type="GO" id="GO:0005524">
    <property type="term" value="F:ATP binding"/>
    <property type="evidence" value="ECO:0007669"/>
    <property type="project" value="UniProtKB-KW"/>
</dbReference>
<sequence>MDSDTESDEGSTQMRGIPGTIILINIFDPKSQKSAIQAHVATCLLIRHYLRTQSSHYIGIYLYGTDDDSTSIFATKSIKEIFPLCSPTLDDYKKLEETDVNSIKQSKDLVLSEVLAQCSKAFLACKKTLSSRTIVMLTSLDQLPAEDDQEPTLENVHEIFRSDIQIKIINISKSNYEIDQFYKDFVSEANKDQDVALPEPIWDSEKIKDKLIMQSDRHLTISQLPFEIGKDITMGVKIYKFLKSQTNPKTTYVHKETSASITSSIKTMKEIIMDVDQDQEQEIKQVPAVKTEILHGQDFGTEKVEFTDTEMKMMKNPFGGNSLKLLGFKPANILQKEKWYIDNCYFLFPSEEKIEGSTIAFKALYQACVEENVVAICALRARVNARPRLVALSPSTQPFGINVDVGFDVIIIPFVENLRELPVVDEMTEDIKITSNQREFMYDIVNSLKFEYKPEMFENPVLESKYRIIEAKALQDSQVAEIHDTTKPNEKIFEHIDDDKFYNLFGPFGAVATKRVNESKASSSGQKKSKTDEIDQDKLRENIKNKKVEKTYNVDQLKQILKSLNISVQKKKKDELVKLVYEHYIL</sequence>
<dbReference type="GO" id="GO:0006310">
    <property type="term" value="P:DNA recombination"/>
    <property type="evidence" value="ECO:0007669"/>
    <property type="project" value="UniProtKB-KW"/>
</dbReference>
<organism evidence="14 15">
    <name type="scientific">Manduca sexta</name>
    <name type="common">Tobacco hawkmoth</name>
    <name type="synonym">Tobacco hornworm</name>
    <dbReference type="NCBI Taxonomy" id="7130"/>
    <lineage>
        <taxon>Eukaryota</taxon>
        <taxon>Metazoa</taxon>
        <taxon>Ecdysozoa</taxon>
        <taxon>Arthropoda</taxon>
        <taxon>Hexapoda</taxon>
        <taxon>Insecta</taxon>
        <taxon>Pterygota</taxon>
        <taxon>Neoptera</taxon>
        <taxon>Endopterygota</taxon>
        <taxon>Lepidoptera</taxon>
        <taxon>Glossata</taxon>
        <taxon>Ditrysia</taxon>
        <taxon>Bombycoidea</taxon>
        <taxon>Sphingidae</taxon>
        <taxon>Sphinginae</taxon>
        <taxon>Sphingini</taxon>
        <taxon>Manduca</taxon>
    </lineage>
</organism>
<evidence type="ECO:0000256" key="8">
    <source>
        <dbReference type="ARBA" id="ARBA00023125"/>
    </source>
</evidence>
<keyword evidence="9" id="KW-0233">DNA recombination</keyword>
<dbReference type="GO" id="GO:0003678">
    <property type="term" value="F:DNA helicase activity"/>
    <property type="evidence" value="ECO:0007669"/>
    <property type="project" value="InterPro"/>
</dbReference>
<dbReference type="InterPro" id="IPR027388">
    <property type="entry name" value="Ku70_bridge/pillars_dom_sf"/>
</dbReference>
<dbReference type="NCBIfam" id="TIGR00578">
    <property type="entry name" value="ku70"/>
    <property type="match status" value="1"/>
</dbReference>
<comment type="similarity">
    <text evidence="2">Belongs to the ku70 family.</text>
</comment>
<evidence type="ECO:0000256" key="11">
    <source>
        <dbReference type="ARBA" id="ARBA00023242"/>
    </source>
</evidence>
<dbReference type="GO" id="GO:0003684">
    <property type="term" value="F:damaged DNA binding"/>
    <property type="evidence" value="ECO:0007669"/>
    <property type="project" value="InterPro"/>
</dbReference>
<proteinExistence type="inferred from homology"/>
<dbReference type="PANTHER" id="PTHR12604:SF2">
    <property type="entry name" value="X-RAY REPAIR CROSS-COMPLEMENTING PROTEIN 6"/>
    <property type="match status" value="1"/>
</dbReference>
<dbReference type="Gene3D" id="4.10.970.10">
    <property type="entry name" value="Ku70, bridge and pillars"/>
    <property type="match status" value="1"/>
</dbReference>
<dbReference type="Pfam" id="PF03731">
    <property type="entry name" value="Ku_N"/>
    <property type="match status" value="1"/>
</dbReference>
<gene>
    <name evidence="14" type="ORF">O3G_MSEX006998</name>
</gene>
<keyword evidence="5" id="KW-0378">Hydrolase</keyword>
<keyword evidence="4" id="KW-0227">DNA damage</keyword>
<accession>A0A921Z605</accession>
<dbReference type="GO" id="GO:0000723">
    <property type="term" value="P:telomere maintenance"/>
    <property type="evidence" value="ECO:0007669"/>
    <property type="project" value="InterPro"/>
</dbReference>
<dbReference type="SUPFAM" id="SSF100939">
    <property type="entry name" value="SPOC domain-like"/>
    <property type="match status" value="1"/>
</dbReference>
<keyword evidence="6" id="KW-0347">Helicase</keyword>
<keyword evidence="7" id="KW-0067">ATP-binding</keyword>
<dbReference type="Gene3D" id="2.40.290.10">
    <property type="match status" value="1"/>
</dbReference>
<dbReference type="PIRSF" id="PIRSF003033">
    <property type="entry name" value="Ku70"/>
    <property type="match status" value="1"/>
</dbReference>
<dbReference type="InterPro" id="IPR036465">
    <property type="entry name" value="vWFA_dom_sf"/>
</dbReference>
<evidence type="ECO:0000313" key="15">
    <source>
        <dbReference type="Proteomes" id="UP000791440"/>
    </source>
</evidence>
<evidence type="ECO:0000256" key="1">
    <source>
        <dbReference type="ARBA" id="ARBA00004123"/>
    </source>
</evidence>
<keyword evidence="10" id="KW-0234">DNA repair</keyword>
<comment type="caution">
    <text evidence="14">The sequence shown here is derived from an EMBL/GenBank/DDBJ whole genome shotgun (WGS) entry which is preliminary data.</text>
</comment>
<dbReference type="GO" id="GO:0016787">
    <property type="term" value="F:hydrolase activity"/>
    <property type="evidence" value="ECO:0007669"/>
    <property type="project" value="UniProtKB-KW"/>
</dbReference>
<dbReference type="Gene3D" id="1.10.1600.10">
    <property type="match status" value="1"/>
</dbReference>
<evidence type="ECO:0000256" key="4">
    <source>
        <dbReference type="ARBA" id="ARBA00022763"/>
    </source>
</evidence>
<evidence type="ECO:0000256" key="9">
    <source>
        <dbReference type="ARBA" id="ARBA00023172"/>
    </source>
</evidence>
<dbReference type="Pfam" id="PF02735">
    <property type="entry name" value="Ku"/>
    <property type="match status" value="1"/>
</dbReference>
<dbReference type="Proteomes" id="UP000791440">
    <property type="component" value="Unassembled WGS sequence"/>
</dbReference>
<dbReference type="AlphaFoldDB" id="A0A921Z605"/>
<reference evidence="14" key="1">
    <citation type="journal article" date="2016" name="Insect Biochem. Mol. Biol.">
        <title>Multifaceted biological insights from a draft genome sequence of the tobacco hornworm moth, Manduca sexta.</title>
        <authorList>
            <person name="Kanost M.R."/>
            <person name="Arrese E.L."/>
            <person name="Cao X."/>
            <person name="Chen Y.R."/>
            <person name="Chellapilla S."/>
            <person name="Goldsmith M.R."/>
            <person name="Grosse-Wilde E."/>
            <person name="Heckel D.G."/>
            <person name="Herndon N."/>
            <person name="Jiang H."/>
            <person name="Papanicolaou A."/>
            <person name="Qu J."/>
            <person name="Soulages J.L."/>
            <person name="Vogel H."/>
            <person name="Walters J."/>
            <person name="Waterhouse R.M."/>
            <person name="Ahn S.J."/>
            <person name="Almeida F.C."/>
            <person name="An C."/>
            <person name="Aqrawi P."/>
            <person name="Bretschneider A."/>
            <person name="Bryant W.B."/>
            <person name="Bucks S."/>
            <person name="Chao H."/>
            <person name="Chevignon G."/>
            <person name="Christen J.M."/>
            <person name="Clarke D.F."/>
            <person name="Dittmer N.T."/>
            <person name="Ferguson L.C.F."/>
            <person name="Garavelou S."/>
            <person name="Gordon K.H.J."/>
            <person name="Gunaratna R.T."/>
            <person name="Han Y."/>
            <person name="Hauser F."/>
            <person name="He Y."/>
            <person name="Heidel-Fischer H."/>
            <person name="Hirsh A."/>
            <person name="Hu Y."/>
            <person name="Jiang H."/>
            <person name="Kalra D."/>
            <person name="Klinner C."/>
            <person name="Konig C."/>
            <person name="Kovar C."/>
            <person name="Kroll A.R."/>
            <person name="Kuwar S.S."/>
            <person name="Lee S.L."/>
            <person name="Lehman R."/>
            <person name="Li K."/>
            <person name="Li Z."/>
            <person name="Liang H."/>
            <person name="Lovelace S."/>
            <person name="Lu Z."/>
            <person name="Mansfield J.H."/>
            <person name="McCulloch K.J."/>
            <person name="Mathew T."/>
            <person name="Morton B."/>
            <person name="Muzny D.M."/>
            <person name="Neunemann D."/>
            <person name="Ongeri F."/>
            <person name="Pauchet Y."/>
            <person name="Pu L.L."/>
            <person name="Pyrousis I."/>
            <person name="Rao X.J."/>
            <person name="Redding A."/>
            <person name="Roesel C."/>
            <person name="Sanchez-Gracia A."/>
            <person name="Schaack S."/>
            <person name="Shukla A."/>
            <person name="Tetreau G."/>
            <person name="Wang Y."/>
            <person name="Xiong G.H."/>
            <person name="Traut W."/>
            <person name="Walsh T.K."/>
            <person name="Worley K.C."/>
            <person name="Wu D."/>
            <person name="Wu W."/>
            <person name="Wu Y.Q."/>
            <person name="Zhang X."/>
            <person name="Zou Z."/>
            <person name="Zucker H."/>
            <person name="Briscoe A.D."/>
            <person name="Burmester T."/>
            <person name="Clem R.J."/>
            <person name="Feyereisen R."/>
            <person name="Grimmelikhuijzen C.J.P."/>
            <person name="Hamodrakas S.J."/>
            <person name="Hansson B.S."/>
            <person name="Huguet E."/>
            <person name="Jermiin L.S."/>
            <person name="Lan Q."/>
            <person name="Lehman H.K."/>
            <person name="Lorenzen M."/>
            <person name="Merzendorfer H."/>
            <person name="Michalopoulos I."/>
            <person name="Morton D.B."/>
            <person name="Muthukrishnan S."/>
            <person name="Oakeshott J.G."/>
            <person name="Palmer W."/>
            <person name="Park Y."/>
            <person name="Passarelli A.L."/>
            <person name="Rozas J."/>
            <person name="Schwartz L.M."/>
            <person name="Smith W."/>
            <person name="Southgate A."/>
            <person name="Vilcinskas A."/>
            <person name="Vogt R."/>
            <person name="Wang P."/>
            <person name="Werren J."/>
            <person name="Yu X.Q."/>
            <person name="Zhou J.J."/>
            <person name="Brown S.J."/>
            <person name="Scherer S.E."/>
            <person name="Richards S."/>
            <person name="Blissard G.W."/>
        </authorList>
    </citation>
    <scope>NUCLEOTIDE SEQUENCE</scope>
</reference>
<feature type="domain" description="Ku" evidence="13">
    <location>
        <begin position="285"/>
        <end position="429"/>
    </location>
</feature>
<name>A0A921Z605_MANSE</name>
<dbReference type="Gene3D" id="3.40.50.410">
    <property type="entry name" value="von Willebrand factor, type A domain"/>
    <property type="match status" value="1"/>
</dbReference>
<evidence type="ECO:0000256" key="12">
    <source>
        <dbReference type="SAM" id="MobiDB-lite"/>
    </source>
</evidence>
<keyword evidence="15" id="KW-1185">Reference proteome</keyword>
<dbReference type="InterPro" id="IPR005160">
    <property type="entry name" value="Ku_C"/>
</dbReference>
<keyword evidence="11" id="KW-0539">Nucleus</keyword>
<evidence type="ECO:0000256" key="5">
    <source>
        <dbReference type="ARBA" id="ARBA00022801"/>
    </source>
</evidence>
<keyword evidence="8" id="KW-0238">DNA-binding</keyword>
<evidence type="ECO:0000256" key="7">
    <source>
        <dbReference type="ARBA" id="ARBA00022840"/>
    </source>
</evidence>
<protein>
    <recommendedName>
        <fullName evidence="13">Ku domain-containing protein</fullName>
    </recommendedName>
</protein>
<evidence type="ECO:0000256" key="10">
    <source>
        <dbReference type="ARBA" id="ARBA00023204"/>
    </source>
</evidence>
<evidence type="ECO:0000256" key="3">
    <source>
        <dbReference type="ARBA" id="ARBA00022741"/>
    </source>
</evidence>
<evidence type="ECO:0000259" key="13">
    <source>
        <dbReference type="SMART" id="SM00559"/>
    </source>
</evidence>
<keyword evidence="3" id="KW-0547">Nucleotide-binding</keyword>
<dbReference type="InterPro" id="IPR005161">
    <property type="entry name" value="Ku_N"/>
</dbReference>